<evidence type="ECO:0000256" key="5">
    <source>
        <dbReference type="ARBA" id="ARBA00022722"/>
    </source>
</evidence>
<sequence length="174" mass="18849">MKRYAKTIGALLLSLLLLLCGCTVRVEMADTGSAASGQTVEVDGAEAEGTAPEESPLDEDGTYTSKEEVAAYLNTYGHLPGNFITKKEAQALGWDSKEGNLGAVAPGKSIGGDYFGNYEGRLPEADGREYHECDIDSTGSYRGAKRLVYSNDGLIYYTEDHYETFELMYGEESP</sequence>
<dbReference type="GO" id="GO:0005576">
    <property type="term" value="C:extracellular region"/>
    <property type="evidence" value="ECO:0007669"/>
    <property type="project" value="UniProtKB-SubCell"/>
</dbReference>
<dbReference type="SUPFAM" id="SSF53933">
    <property type="entry name" value="Microbial ribonucleases"/>
    <property type="match status" value="1"/>
</dbReference>
<comment type="subcellular location">
    <subcellularLocation>
        <location evidence="1">Secreted</location>
    </subcellularLocation>
</comment>
<dbReference type="GO" id="GO:0004521">
    <property type="term" value="F:RNA endonuclease activity"/>
    <property type="evidence" value="ECO:0007669"/>
    <property type="project" value="InterPro"/>
</dbReference>
<proteinExistence type="inferred from homology"/>
<organism evidence="9 10">
    <name type="scientific">Butyricicoccus porcorum</name>
    <dbReference type="NCBI Taxonomy" id="1945634"/>
    <lineage>
        <taxon>Bacteria</taxon>
        <taxon>Bacillati</taxon>
        <taxon>Bacillota</taxon>
        <taxon>Clostridia</taxon>
        <taxon>Eubacteriales</taxon>
        <taxon>Butyricicoccaceae</taxon>
        <taxon>Butyricicoccus</taxon>
    </lineage>
</organism>
<keyword evidence="4" id="KW-0964">Secreted</keyword>
<dbReference type="GO" id="GO:0003723">
    <property type="term" value="F:RNA binding"/>
    <property type="evidence" value="ECO:0007669"/>
    <property type="project" value="InterPro"/>
</dbReference>
<dbReference type="AlphaFoldDB" id="A0A252F816"/>
<dbReference type="OrthoDB" id="9803442at2"/>
<evidence type="ECO:0000313" key="10">
    <source>
        <dbReference type="Proteomes" id="UP000194903"/>
    </source>
</evidence>
<comment type="similarity">
    <text evidence="2">Belongs to the ribonuclease N1/T1 family.</text>
</comment>
<dbReference type="EMBL" id="NHOC01000001">
    <property type="protein sequence ID" value="OUM21894.1"/>
    <property type="molecule type" value="Genomic_DNA"/>
</dbReference>
<evidence type="ECO:0000256" key="4">
    <source>
        <dbReference type="ARBA" id="ARBA00022525"/>
    </source>
</evidence>
<feature type="chain" id="PRO_5012287298" description="Ribonuclease" evidence="8">
    <location>
        <begin position="30"/>
        <end position="174"/>
    </location>
</feature>
<protein>
    <recommendedName>
        <fullName evidence="3">Ribonuclease</fullName>
    </recommendedName>
</protein>
<feature type="region of interest" description="Disordered" evidence="7">
    <location>
        <begin position="33"/>
        <end position="62"/>
    </location>
</feature>
<evidence type="ECO:0000313" key="9">
    <source>
        <dbReference type="EMBL" id="OUM21894.1"/>
    </source>
</evidence>
<dbReference type="Proteomes" id="UP000194903">
    <property type="component" value="Unassembled WGS sequence"/>
</dbReference>
<keyword evidence="8" id="KW-0732">Signal</keyword>
<dbReference type="InterPro" id="IPR001887">
    <property type="entry name" value="Barnase"/>
</dbReference>
<evidence type="ECO:0000256" key="8">
    <source>
        <dbReference type="SAM" id="SignalP"/>
    </source>
</evidence>
<evidence type="ECO:0000256" key="1">
    <source>
        <dbReference type="ARBA" id="ARBA00004613"/>
    </source>
</evidence>
<keyword evidence="10" id="KW-1185">Reference proteome</keyword>
<comment type="caution">
    <text evidence="9">The sequence shown here is derived from an EMBL/GenBank/DDBJ whole genome shotgun (WGS) entry which is preliminary data.</text>
</comment>
<evidence type="ECO:0000256" key="7">
    <source>
        <dbReference type="SAM" id="MobiDB-lite"/>
    </source>
</evidence>
<accession>A0A252F816</accession>
<feature type="signal peptide" evidence="8">
    <location>
        <begin position="1"/>
        <end position="29"/>
    </location>
</feature>
<keyword evidence="5" id="KW-0540">Nuclease</keyword>
<dbReference type="RefSeq" id="WP_087016981.1">
    <property type="nucleotide sequence ID" value="NZ_CP178353.1"/>
</dbReference>
<dbReference type="InterPro" id="IPR016191">
    <property type="entry name" value="Ribonuclease/ribotoxin"/>
</dbReference>
<name>A0A252F816_9FIRM</name>
<reference evidence="9 10" key="1">
    <citation type="submission" date="2017-05" db="EMBL/GenBank/DDBJ databases">
        <title>Butyricicoccus porcorum sp. nov. a butyrate-producing bacterium from the swine intestinal tract.</title>
        <authorList>
            <person name="Trachsel J."/>
            <person name="Humphrey S."/>
            <person name="Allen H.K."/>
        </authorList>
    </citation>
    <scope>NUCLEOTIDE SEQUENCE [LARGE SCALE GENOMIC DNA]</scope>
    <source>
        <strain evidence="9">BB10</strain>
    </source>
</reference>
<dbReference type="InterPro" id="IPR000026">
    <property type="entry name" value="N1-like"/>
</dbReference>
<evidence type="ECO:0000256" key="2">
    <source>
        <dbReference type="ARBA" id="ARBA00009006"/>
    </source>
</evidence>
<keyword evidence="6" id="KW-0378">Hydrolase</keyword>
<evidence type="ECO:0000256" key="6">
    <source>
        <dbReference type="ARBA" id="ARBA00022801"/>
    </source>
</evidence>
<dbReference type="PRINTS" id="PR00117">
    <property type="entry name" value="BARNASE"/>
</dbReference>
<dbReference type="Pfam" id="PF00545">
    <property type="entry name" value="Ribonuclease"/>
    <property type="match status" value="1"/>
</dbReference>
<gene>
    <name evidence="9" type="ORF">CBW42_00450</name>
</gene>
<dbReference type="PROSITE" id="PS51257">
    <property type="entry name" value="PROKAR_LIPOPROTEIN"/>
    <property type="match status" value="1"/>
</dbReference>
<dbReference type="GO" id="GO:0016787">
    <property type="term" value="F:hydrolase activity"/>
    <property type="evidence" value="ECO:0007669"/>
    <property type="project" value="UniProtKB-KW"/>
</dbReference>
<evidence type="ECO:0000256" key="3">
    <source>
        <dbReference type="ARBA" id="ARBA00022214"/>
    </source>
</evidence>
<dbReference type="Gene3D" id="3.10.450.30">
    <property type="entry name" value="Microbial ribonucleases"/>
    <property type="match status" value="1"/>
</dbReference>